<dbReference type="Proteomes" id="UP000320225">
    <property type="component" value="Unassembled WGS sequence"/>
</dbReference>
<dbReference type="AlphaFoldDB" id="A0A554WTF7"/>
<name>A0A554WTF7_9BURK</name>
<organism evidence="1 2">
    <name type="scientific">Tepidimonas sediminis</name>
    <dbReference type="NCBI Taxonomy" id="2588941"/>
    <lineage>
        <taxon>Bacteria</taxon>
        <taxon>Pseudomonadati</taxon>
        <taxon>Pseudomonadota</taxon>
        <taxon>Betaproteobacteria</taxon>
        <taxon>Burkholderiales</taxon>
        <taxon>Tepidimonas</taxon>
    </lineage>
</organism>
<keyword evidence="2" id="KW-1185">Reference proteome</keyword>
<dbReference type="InterPro" id="IPR025612">
    <property type="entry name" value="YqjK"/>
</dbReference>
<evidence type="ECO:0000313" key="1">
    <source>
        <dbReference type="EMBL" id="TSE26871.1"/>
    </source>
</evidence>
<evidence type="ECO:0000313" key="2">
    <source>
        <dbReference type="Proteomes" id="UP000320225"/>
    </source>
</evidence>
<sequence>MAGATRPPGPEVPAGAQARLAARRAALLQRSAELRERLALHAAALEPALAAADSVREGWRWLRAHPWVPLAAAGVLLLRRPRRLFGLVLLAWRGWRLWRRVPPRWRGWLADRMSVGSTLR</sequence>
<dbReference type="Pfam" id="PF13997">
    <property type="entry name" value="YqjK"/>
    <property type="match status" value="1"/>
</dbReference>
<comment type="caution">
    <text evidence="1">The sequence shown here is derived from an EMBL/GenBank/DDBJ whole genome shotgun (WGS) entry which is preliminary data.</text>
</comment>
<dbReference type="EMBL" id="VJND01000002">
    <property type="protein sequence ID" value="TSE26871.1"/>
    <property type="molecule type" value="Genomic_DNA"/>
</dbReference>
<proteinExistence type="predicted"/>
<protein>
    <submittedName>
        <fullName evidence="1">YqjK-like protein</fullName>
    </submittedName>
</protein>
<gene>
    <name evidence="1" type="ORF">Tsedi_00580</name>
</gene>
<reference evidence="1 2" key="1">
    <citation type="submission" date="2019-07" db="EMBL/GenBank/DDBJ databases">
        <title>Tepidimonas sediminis YIM 72259 draft genome.</title>
        <authorList>
            <person name="Da Costa M.S."/>
            <person name="Froufe H.J.C."/>
            <person name="Egas C."/>
            <person name="Albuquerque L."/>
        </authorList>
    </citation>
    <scope>NUCLEOTIDE SEQUENCE [LARGE SCALE GENOMIC DNA]</scope>
    <source>
        <strain evidence="1 2">YIM 72259</strain>
    </source>
</reference>
<dbReference type="RefSeq" id="WP_185970561.1">
    <property type="nucleotide sequence ID" value="NZ_VJND01000002.1"/>
</dbReference>
<accession>A0A554WTF7</accession>